<protein>
    <submittedName>
        <fullName evidence="2">Phosphoribosyltransferase family protein</fullName>
    </submittedName>
</protein>
<keyword evidence="3" id="KW-1185">Reference proteome</keyword>
<dbReference type="Gene3D" id="3.30.1310.20">
    <property type="entry name" value="PRTase-like"/>
    <property type="match status" value="1"/>
</dbReference>
<dbReference type="EMBL" id="JAQZAO010000010">
    <property type="protein sequence ID" value="MDD7967960.1"/>
    <property type="molecule type" value="Genomic_DNA"/>
</dbReference>
<dbReference type="InterPro" id="IPR029057">
    <property type="entry name" value="PRTase-like"/>
</dbReference>
<dbReference type="RefSeq" id="WP_274202492.1">
    <property type="nucleotide sequence ID" value="NZ_JAQZAO010000010.1"/>
</dbReference>
<accession>A0ABT5SYL9</accession>
<comment type="caution">
    <text evidence="2">The sequence shown here is derived from an EMBL/GenBank/DDBJ whole genome shotgun (WGS) entry which is preliminary data.</text>
</comment>
<dbReference type="Pfam" id="PF00156">
    <property type="entry name" value="Pribosyltran"/>
    <property type="match status" value="1"/>
</dbReference>
<evidence type="ECO:0000259" key="1">
    <source>
        <dbReference type="Pfam" id="PF00156"/>
    </source>
</evidence>
<reference evidence="2 3" key="1">
    <citation type="submission" date="2023-02" db="EMBL/GenBank/DDBJ databases">
        <title>Genome sequencing required for Actinomycetospora new species description.</title>
        <authorList>
            <person name="Saimee Y."/>
            <person name="Duangmal K."/>
        </authorList>
    </citation>
    <scope>NUCLEOTIDE SEQUENCE [LARGE SCALE GENOMIC DNA]</scope>
    <source>
        <strain evidence="2 3">DW7H6</strain>
    </source>
</reference>
<dbReference type="CDD" id="cd06223">
    <property type="entry name" value="PRTases_typeI"/>
    <property type="match status" value="1"/>
</dbReference>
<dbReference type="Gene3D" id="3.40.50.2020">
    <property type="match status" value="1"/>
</dbReference>
<name>A0ABT5SYL9_9PSEU</name>
<dbReference type="Proteomes" id="UP001300763">
    <property type="component" value="Unassembled WGS sequence"/>
</dbReference>
<keyword evidence="2" id="KW-0328">Glycosyltransferase</keyword>
<sequence>MTARRPGGTRRRAGASVAFRDRTDAGRRLARRLAHLRDEAPVVLALPRGGFPVAAEVARELDAPLDVVLVRKLGVPLQPELAMGAVGEGGVLVLNQAIVDRAGVGEAELAEIVARARTEIARRARRFRPRRDRVPLEGRTALLVDDGVATGATARAACRVVRAQGATRVVLAAPVCLASTAGQLRAEVDELVCLQTPEEFFGVGTFYADFVQVPDDEAVELLRRAVPLPERRGT</sequence>
<keyword evidence="2" id="KW-0808">Transferase</keyword>
<feature type="domain" description="Phosphoribosyltransferase" evidence="1">
    <location>
        <begin position="27"/>
        <end position="201"/>
    </location>
</feature>
<organism evidence="2 3">
    <name type="scientific">Actinomycetospora lemnae</name>
    <dbReference type="NCBI Taxonomy" id="3019891"/>
    <lineage>
        <taxon>Bacteria</taxon>
        <taxon>Bacillati</taxon>
        <taxon>Actinomycetota</taxon>
        <taxon>Actinomycetes</taxon>
        <taxon>Pseudonocardiales</taxon>
        <taxon>Pseudonocardiaceae</taxon>
        <taxon>Actinomycetospora</taxon>
    </lineage>
</organism>
<gene>
    <name evidence="2" type="ORF">PGB27_21670</name>
</gene>
<proteinExistence type="predicted"/>
<dbReference type="GO" id="GO:0016757">
    <property type="term" value="F:glycosyltransferase activity"/>
    <property type="evidence" value="ECO:0007669"/>
    <property type="project" value="UniProtKB-KW"/>
</dbReference>
<evidence type="ECO:0000313" key="2">
    <source>
        <dbReference type="EMBL" id="MDD7967960.1"/>
    </source>
</evidence>
<dbReference type="InterPro" id="IPR000836">
    <property type="entry name" value="PRTase_dom"/>
</dbReference>
<evidence type="ECO:0000313" key="3">
    <source>
        <dbReference type="Proteomes" id="UP001300763"/>
    </source>
</evidence>
<dbReference type="SUPFAM" id="SSF53271">
    <property type="entry name" value="PRTase-like"/>
    <property type="match status" value="1"/>
</dbReference>